<evidence type="ECO:0000256" key="1">
    <source>
        <dbReference type="ARBA" id="ARBA00022723"/>
    </source>
</evidence>
<evidence type="ECO:0000256" key="4">
    <source>
        <dbReference type="PROSITE-ProRule" id="PRU00091"/>
    </source>
</evidence>
<dbReference type="Pfam" id="PF01363">
    <property type="entry name" value="FYVE"/>
    <property type="match status" value="1"/>
</dbReference>
<keyword evidence="1" id="KW-0479">Metal-binding</keyword>
<feature type="domain" description="FYVE-type" evidence="5">
    <location>
        <begin position="34"/>
        <end position="94"/>
    </location>
</feature>
<gene>
    <name evidence="7" type="primary">Aste57867_17006</name>
    <name evidence="6" type="ORF">As57867_016948</name>
    <name evidence="7" type="ORF">ASTE57867_17006</name>
</gene>
<keyword evidence="8" id="KW-1185">Reference proteome</keyword>
<dbReference type="InterPro" id="IPR011011">
    <property type="entry name" value="Znf_FYVE_PHD"/>
</dbReference>
<dbReference type="InterPro" id="IPR000306">
    <property type="entry name" value="Znf_FYVE"/>
</dbReference>
<evidence type="ECO:0000259" key="5">
    <source>
        <dbReference type="PROSITE" id="PS50178"/>
    </source>
</evidence>
<name>A0A485L8A5_9STRA</name>
<keyword evidence="3" id="KW-0862">Zinc</keyword>
<organism evidence="7 8">
    <name type="scientific">Aphanomyces stellatus</name>
    <dbReference type="NCBI Taxonomy" id="120398"/>
    <lineage>
        <taxon>Eukaryota</taxon>
        <taxon>Sar</taxon>
        <taxon>Stramenopiles</taxon>
        <taxon>Oomycota</taxon>
        <taxon>Saprolegniomycetes</taxon>
        <taxon>Saprolegniales</taxon>
        <taxon>Verrucalvaceae</taxon>
        <taxon>Aphanomyces</taxon>
    </lineage>
</organism>
<evidence type="ECO:0000256" key="3">
    <source>
        <dbReference type="ARBA" id="ARBA00022833"/>
    </source>
</evidence>
<dbReference type="EMBL" id="VJMH01006018">
    <property type="protein sequence ID" value="KAF0691836.1"/>
    <property type="molecule type" value="Genomic_DNA"/>
</dbReference>
<dbReference type="InterPro" id="IPR013083">
    <property type="entry name" value="Znf_RING/FYVE/PHD"/>
</dbReference>
<dbReference type="SMART" id="SM00064">
    <property type="entry name" value="FYVE"/>
    <property type="match status" value="1"/>
</dbReference>
<dbReference type="GO" id="GO:0008270">
    <property type="term" value="F:zinc ion binding"/>
    <property type="evidence" value="ECO:0007669"/>
    <property type="project" value="UniProtKB-KW"/>
</dbReference>
<reference evidence="7 8" key="1">
    <citation type="submission" date="2019-03" db="EMBL/GenBank/DDBJ databases">
        <authorList>
            <person name="Gaulin E."/>
            <person name="Dumas B."/>
        </authorList>
    </citation>
    <scope>NUCLEOTIDE SEQUENCE [LARGE SCALE GENOMIC DNA]</scope>
    <source>
        <strain evidence="7">CBS 568.67</strain>
    </source>
</reference>
<evidence type="ECO:0000313" key="8">
    <source>
        <dbReference type="Proteomes" id="UP000332933"/>
    </source>
</evidence>
<reference evidence="6" key="2">
    <citation type="submission" date="2019-06" db="EMBL/GenBank/DDBJ databases">
        <title>Genomics analysis of Aphanomyces spp. identifies a new class of oomycete effector associated with host adaptation.</title>
        <authorList>
            <person name="Gaulin E."/>
        </authorList>
    </citation>
    <scope>NUCLEOTIDE SEQUENCE</scope>
    <source>
        <strain evidence="6">CBS 578.67</strain>
    </source>
</reference>
<protein>
    <submittedName>
        <fullName evidence="7">Aste57867_17006 protein</fullName>
    </submittedName>
</protein>
<dbReference type="Gene3D" id="3.30.40.10">
    <property type="entry name" value="Zinc/RING finger domain, C3HC4 (zinc finger)"/>
    <property type="match status" value="1"/>
</dbReference>
<sequence length="175" mass="20071">MKKRFRQMLDIHRFLAERRLAKTPFLDVTSFVDKKACDQCRLCRRSFSFLWRKKEHCRKCGNVVCSSCFNIWNTTVRRQIVKVPVCLLCVHIQPPAVEYFHESDFDTLFAIDVSSVVGETGTKDVQEDRHCVLRCACENPVSVSSHASSRSSTRSLLSIILGTNRSERVVSVQSL</sequence>
<evidence type="ECO:0000313" key="6">
    <source>
        <dbReference type="EMBL" id="KAF0691836.1"/>
    </source>
</evidence>
<dbReference type="AlphaFoldDB" id="A0A485L8A5"/>
<accession>A0A485L8A5</accession>
<dbReference type="OrthoDB" id="10018316at2759"/>
<proteinExistence type="predicted"/>
<evidence type="ECO:0000313" key="7">
    <source>
        <dbReference type="EMBL" id="VFT93767.1"/>
    </source>
</evidence>
<dbReference type="InterPro" id="IPR017455">
    <property type="entry name" value="Znf_FYVE-rel"/>
</dbReference>
<dbReference type="Proteomes" id="UP000332933">
    <property type="component" value="Unassembled WGS sequence"/>
</dbReference>
<dbReference type="EMBL" id="CAADRA010006039">
    <property type="protein sequence ID" value="VFT93767.1"/>
    <property type="molecule type" value="Genomic_DNA"/>
</dbReference>
<dbReference type="SUPFAM" id="SSF57903">
    <property type="entry name" value="FYVE/PHD zinc finger"/>
    <property type="match status" value="1"/>
</dbReference>
<keyword evidence="2 4" id="KW-0863">Zinc-finger</keyword>
<evidence type="ECO:0000256" key="2">
    <source>
        <dbReference type="ARBA" id="ARBA00022771"/>
    </source>
</evidence>
<dbReference type="PROSITE" id="PS50178">
    <property type="entry name" value="ZF_FYVE"/>
    <property type="match status" value="1"/>
</dbReference>